<name>A0A151JY14_9HYME</name>
<feature type="region of interest" description="Disordered" evidence="1">
    <location>
        <begin position="1"/>
        <end position="23"/>
    </location>
</feature>
<proteinExistence type="predicted"/>
<keyword evidence="3" id="KW-1185">Reference proteome</keyword>
<dbReference type="AlphaFoldDB" id="A0A151JY14"/>
<organism evidence="2 3">
    <name type="scientific">Trachymyrmex septentrionalis</name>
    <dbReference type="NCBI Taxonomy" id="34720"/>
    <lineage>
        <taxon>Eukaryota</taxon>
        <taxon>Metazoa</taxon>
        <taxon>Ecdysozoa</taxon>
        <taxon>Arthropoda</taxon>
        <taxon>Hexapoda</taxon>
        <taxon>Insecta</taxon>
        <taxon>Pterygota</taxon>
        <taxon>Neoptera</taxon>
        <taxon>Endopterygota</taxon>
        <taxon>Hymenoptera</taxon>
        <taxon>Apocrita</taxon>
        <taxon>Aculeata</taxon>
        <taxon>Formicoidea</taxon>
        <taxon>Formicidae</taxon>
        <taxon>Myrmicinae</taxon>
        <taxon>Trachymyrmex</taxon>
    </lineage>
</organism>
<evidence type="ECO:0000313" key="3">
    <source>
        <dbReference type="Proteomes" id="UP000078541"/>
    </source>
</evidence>
<dbReference type="EMBL" id="KQ981537">
    <property type="protein sequence ID" value="KYN40064.1"/>
    <property type="molecule type" value="Genomic_DNA"/>
</dbReference>
<dbReference type="Proteomes" id="UP000078541">
    <property type="component" value="Unassembled WGS sequence"/>
</dbReference>
<gene>
    <name evidence="2" type="ORF">ALC56_05527</name>
</gene>
<sequence>MRHLTGSDITQINCPTGEERDYARGGDALSLSISETRESSCSLFGLRGSSLSDTANGATAEQPAAQICTFGPNQNHYHHELPPTWTILATVVSFRGERGELTDR</sequence>
<protein>
    <submittedName>
        <fullName evidence="2">Uncharacterized protein</fullName>
    </submittedName>
</protein>
<evidence type="ECO:0000313" key="2">
    <source>
        <dbReference type="EMBL" id="KYN40064.1"/>
    </source>
</evidence>
<evidence type="ECO:0000256" key="1">
    <source>
        <dbReference type="SAM" id="MobiDB-lite"/>
    </source>
</evidence>
<accession>A0A151JY14</accession>
<reference evidence="2 3" key="1">
    <citation type="submission" date="2016-03" db="EMBL/GenBank/DDBJ databases">
        <title>Trachymyrmex septentrionalis WGS genome.</title>
        <authorList>
            <person name="Nygaard S."/>
            <person name="Hu H."/>
            <person name="Boomsma J."/>
            <person name="Zhang G."/>
        </authorList>
    </citation>
    <scope>NUCLEOTIDE SEQUENCE [LARGE SCALE GENOMIC DNA]</scope>
    <source>
        <strain evidence="2">Tsep2-gDNA-1</strain>
        <tissue evidence="2">Whole body</tissue>
    </source>
</reference>